<evidence type="ECO:0000313" key="4">
    <source>
        <dbReference type="Proteomes" id="UP000419138"/>
    </source>
</evidence>
<name>A0A646KBE4_STRJU</name>
<feature type="region of interest" description="Disordered" evidence="1">
    <location>
        <begin position="156"/>
        <end position="190"/>
    </location>
</feature>
<reference evidence="3 4" key="1">
    <citation type="submission" date="2019-05" db="EMBL/GenBank/DDBJ databases">
        <title>Comparative genomics and metabolomics analyses of clavulanic acid producing Streptomyces species provides insight into specialized metabolism and evolution of beta-lactam biosynthetic gene clusters.</title>
        <authorList>
            <person name="Moore M.A."/>
            <person name="Cruz-Morales P."/>
            <person name="Barona Gomez F."/>
            <person name="Kapil T."/>
        </authorList>
    </citation>
    <scope>NUCLEOTIDE SEQUENCE [LARGE SCALE GENOMIC DNA]</scope>
    <source>
        <strain evidence="3 4">NRRL 5741</strain>
    </source>
</reference>
<keyword evidence="2" id="KW-0472">Membrane</keyword>
<protein>
    <recommendedName>
        <fullName evidence="5">LPXTG cell wall anchor domain-containing protein</fullName>
    </recommendedName>
</protein>
<evidence type="ECO:0000313" key="3">
    <source>
        <dbReference type="EMBL" id="MQS99544.1"/>
    </source>
</evidence>
<keyword evidence="4" id="KW-1185">Reference proteome</keyword>
<dbReference type="AlphaFoldDB" id="A0A646KBE4"/>
<evidence type="ECO:0000256" key="1">
    <source>
        <dbReference type="SAM" id="MobiDB-lite"/>
    </source>
</evidence>
<proteinExistence type="predicted"/>
<feature type="transmembrane region" description="Helical" evidence="2">
    <location>
        <begin position="197"/>
        <end position="219"/>
    </location>
</feature>
<comment type="caution">
    <text evidence="3">The sequence shown here is derived from an EMBL/GenBank/DDBJ whole genome shotgun (WGS) entry which is preliminary data.</text>
</comment>
<keyword evidence="2" id="KW-1133">Transmembrane helix</keyword>
<dbReference type="Proteomes" id="UP000419138">
    <property type="component" value="Unassembled WGS sequence"/>
</dbReference>
<dbReference type="OrthoDB" id="4333582at2"/>
<evidence type="ECO:0008006" key="5">
    <source>
        <dbReference type="Google" id="ProtNLM"/>
    </source>
</evidence>
<gene>
    <name evidence="3" type="ORF">FF041_04780</name>
</gene>
<accession>A0A646KBE4</accession>
<evidence type="ECO:0000256" key="2">
    <source>
        <dbReference type="SAM" id="Phobius"/>
    </source>
</evidence>
<sequence>MTEEPTVDDKLTTGLSGLPSKIVAGSGYHGFKLNVSNKGDNSYERVDLGVFTSAWDEDTFDDVTPHLTLEYKDPETGAWHDISLDGESATGGYLGYTDVKAKESFAIDLRLSVAKAAPASSGYAISIGLYADENGNCVASQDETFYEFEILAAGSKPGDVPETKPQGGRETLPDTKPAGNTPINPKGTLAATGSSSMLPTIGIVSGITIVAGAGVVFALKRRRGDAAA</sequence>
<dbReference type="EMBL" id="VCLA01000034">
    <property type="protein sequence ID" value="MQS99544.1"/>
    <property type="molecule type" value="Genomic_DNA"/>
</dbReference>
<dbReference type="RefSeq" id="WP_153521154.1">
    <property type="nucleotide sequence ID" value="NZ_JBEPDZ010000004.1"/>
</dbReference>
<organism evidence="3 4">
    <name type="scientific">Streptomyces jumonjinensis</name>
    <dbReference type="NCBI Taxonomy" id="1945"/>
    <lineage>
        <taxon>Bacteria</taxon>
        <taxon>Bacillati</taxon>
        <taxon>Actinomycetota</taxon>
        <taxon>Actinomycetes</taxon>
        <taxon>Kitasatosporales</taxon>
        <taxon>Streptomycetaceae</taxon>
        <taxon>Streptomyces</taxon>
    </lineage>
</organism>
<keyword evidence="2" id="KW-0812">Transmembrane</keyword>